<dbReference type="EMBL" id="JABSTQ010004542">
    <property type="protein sequence ID" value="KAG0441819.1"/>
    <property type="molecule type" value="Genomic_DNA"/>
</dbReference>
<dbReference type="Proteomes" id="UP000805193">
    <property type="component" value="Unassembled WGS sequence"/>
</dbReference>
<accession>A0AC60QV06</accession>
<comment type="caution">
    <text evidence="1">The sequence shown here is derived from an EMBL/GenBank/DDBJ whole genome shotgun (WGS) entry which is preliminary data.</text>
</comment>
<gene>
    <name evidence="1" type="ORF">HPB47_015842</name>
</gene>
<evidence type="ECO:0000313" key="2">
    <source>
        <dbReference type="Proteomes" id="UP000805193"/>
    </source>
</evidence>
<reference evidence="1 2" key="1">
    <citation type="journal article" date="2020" name="Cell">
        <title>Large-Scale Comparative Analyses of Tick Genomes Elucidate Their Genetic Diversity and Vector Capacities.</title>
        <authorList>
            <consortium name="Tick Genome and Microbiome Consortium (TIGMIC)"/>
            <person name="Jia N."/>
            <person name="Wang J."/>
            <person name="Shi W."/>
            <person name="Du L."/>
            <person name="Sun Y."/>
            <person name="Zhan W."/>
            <person name="Jiang J.F."/>
            <person name="Wang Q."/>
            <person name="Zhang B."/>
            <person name="Ji P."/>
            <person name="Bell-Sakyi L."/>
            <person name="Cui X.M."/>
            <person name="Yuan T.T."/>
            <person name="Jiang B.G."/>
            <person name="Yang W.F."/>
            <person name="Lam T.T."/>
            <person name="Chang Q.C."/>
            <person name="Ding S.J."/>
            <person name="Wang X.J."/>
            <person name="Zhu J.G."/>
            <person name="Ruan X.D."/>
            <person name="Zhao L."/>
            <person name="Wei J.T."/>
            <person name="Ye R.Z."/>
            <person name="Que T.C."/>
            <person name="Du C.H."/>
            <person name="Zhou Y.H."/>
            <person name="Cheng J.X."/>
            <person name="Dai P.F."/>
            <person name="Guo W.B."/>
            <person name="Han X.H."/>
            <person name="Huang E.J."/>
            <person name="Li L.F."/>
            <person name="Wei W."/>
            <person name="Gao Y.C."/>
            <person name="Liu J.Z."/>
            <person name="Shao H.Z."/>
            <person name="Wang X."/>
            <person name="Wang C.C."/>
            <person name="Yang T.C."/>
            <person name="Huo Q.B."/>
            <person name="Li W."/>
            <person name="Chen H.Y."/>
            <person name="Chen S.E."/>
            <person name="Zhou L.G."/>
            <person name="Ni X.B."/>
            <person name="Tian J.H."/>
            <person name="Sheng Y."/>
            <person name="Liu T."/>
            <person name="Pan Y.S."/>
            <person name="Xia L.Y."/>
            <person name="Li J."/>
            <person name="Zhao F."/>
            <person name="Cao W.C."/>
        </authorList>
    </citation>
    <scope>NUCLEOTIDE SEQUENCE [LARGE SCALE GENOMIC DNA]</scope>
    <source>
        <strain evidence="1">Iper-2018</strain>
    </source>
</reference>
<proteinExistence type="predicted"/>
<keyword evidence="2" id="KW-1185">Reference proteome</keyword>
<protein>
    <submittedName>
        <fullName evidence="1">Uncharacterized protein</fullName>
    </submittedName>
</protein>
<organism evidence="1 2">
    <name type="scientific">Ixodes persulcatus</name>
    <name type="common">Taiga tick</name>
    <dbReference type="NCBI Taxonomy" id="34615"/>
    <lineage>
        <taxon>Eukaryota</taxon>
        <taxon>Metazoa</taxon>
        <taxon>Ecdysozoa</taxon>
        <taxon>Arthropoda</taxon>
        <taxon>Chelicerata</taxon>
        <taxon>Arachnida</taxon>
        <taxon>Acari</taxon>
        <taxon>Parasitiformes</taxon>
        <taxon>Ixodida</taxon>
        <taxon>Ixodoidea</taxon>
        <taxon>Ixodidae</taxon>
        <taxon>Ixodinae</taxon>
        <taxon>Ixodes</taxon>
    </lineage>
</organism>
<name>A0AC60QV06_IXOPE</name>
<sequence length="127" mass="14384">MCDNERQRRHSCSAVVRLPDLNGDNGRLPPILELQLLVTLRLLLAGSILVFTSKNDVLPPCSATTLYRLLKEMGFEKQKQNRNSMEREEILEAIGKHKAENRKIYFQGGTWVNTGLSRQGVDCSTIK</sequence>
<evidence type="ECO:0000313" key="1">
    <source>
        <dbReference type="EMBL" id="KAG0441819.1"/>
    </source>
</evidence>